<evidence type="ECO:0000313" key="2">
    <source>
        <dbReference type="Proteomes" id="UP000247980"/>
    </source>
</evidence>
<evidence type="ECO:0000313" key="1">
    <source>
        <dbReference type="EMBL" id="PYI37916.1"/>
    </source>
</evidence>
<protein>
    <submittedName>
        <fullName evidence="1">Uncharacterized protein</fullName>
    </submittedName>
</protein>
<dbReference type="RefSeq" id="WP_110485700.1">
    <property type="nucleotide sequence ID" value="NZ_QJVC01000014.1"/>
</dbReference>
<dbReference type="OrthoDB" id="4166375at2"/>
<accession>A0A2V5JKC4</accession>
<gene>
    <name evidence="1" type="ORF">CVS30_12665</name>
</gene>
<comment type="caution">
    <text evidence="1">The sequence shown here is derived from an EMBL/GenBank/DDBJ whole genome shotgun (WGS) entry which is preliminary data.</text>
</comment>
<dbReference type="Proteomes" id="UP000247980">
    <property type="component" value="Unassembled WGS sequence"/>
</dbReference>
<keyword evidence="2" id="KW-1185">Reference proteome</keyword>
<proteinExistence type="predicted"/>
<name>A0A2V5JKC4_9MICC</name>
<dbReference type="EMBL" id="QJVC01000014">
    <property type="protein sequence ID" value="PYI37916.1"/>
    <property type="molecule type" value="Genomic_DNA"/>
</dbReference>
<sequence length="227" mass="24735">MDNGPSFKAAIELGRKLAAACEDHDVTGQWMAHHLAALVSAADAADGVTVEQRVEIIETILKVWGARRKLPGQVPGYELDQVYIALDMLGDDRPWRFSRLQSYAAGLDAAKDARAPLAATAVTLERLTRQTVLALVWRACQDAASRNEEWLVAAAAAMAPLKDELSANTRSVHRRLRDLVGDEAFDGADYEEKTELSTSNLALRLRTMADQLHGLADELDGMTSPSP</sequence>
<dbReference type="AlphaFoldDB" id="A0A2V5JKC4"/>
<organism evidence="1 2">
    <name type="scientific">Arthrobacter psychrolactophilus</name>
    <dbReference type="NCBI Taxonomy" id="92442"/>
    <lineage>
        <taxon>Bacteria</taxon>
        <taxon>Bacillati</taxon>
        <taxon>Actinomycetota</taxon>
        <taxon>Actinomycetes</taxon>
        <taxon>Micrococcales</taxon>
        <taxon>Micrococcaceae</taxon>
        <taxon>Arthrobacter</taxon>
    </lineage>
</organism>
<reference evidence="1 2" key="1">
    <citation type="submission" date="2018-05" db="EMBL/GenBank/DDBJ databases">
        <title>Genetic diversity of glacier-inhabiting Cryobacterium bacteria in China and description of Cryobacterium mengkeensis sp. nov. and Arthrobacter glacialis sp. nov.</title>
        <authorList>
            <person name="Liu Q."/>
            <person name="Xin Y.-H."/>
        </authorList>
    </citation>
    <scope>NUCLEOTIDE SEQUENCE [LARGE SCALE GENOMIC DNA]</scope>
    <source>
        <strain evidence="1 2">B7</strain>
    </source>
</reference>